<keyword evidence="3" id="KW-1003">Cell membrane</keyword>
<dbReference type="Gene3D" id="2.70.70.10">
    <property type="entry name" value="Glucose Permease (Domain IIA)"/>
    <property type="match status" value="1"/>
</dbReference>
<protein>
    <recommendedName>
        <fullName evidence="14">PTS system sucrose-specific EIIBCA component</fullName>
        <ecNumber evidence="11">2.7.1.211</ecNumber>
    </recommendedName>
    <alternativeName>
        <fullName evidence="15">EIIBCA-Scr</fullName>
    </alternativeName>
</protein>
<keyword evidence="7 17" id="KW-0812">Transmembrane</keyword>
<feature type="transmembrane region" description="Helical" evidence="17">
    <location>
        <begin position="290"/>
        <end position="320"/>
    </location>
</feature>
<dbReference type="InterPro" id="IPR013013">
    <property type="entry name" value="PTS_EIIC_1"/>
</dbReference>
<dbReference type="InterPro" id="IPR036878">
    <property type="entry name" value="Glu_permease_IIB"/>
</dbReference>
<feature type="transmembrane region" description="Helical" evidence="17">
    <location>
        <begin position="143"/>
        <end position="162"/>
    </location>
</feature>
<feature type="transmembrane region" description="Helical" evidence="17">
    <location>
        <begin position="111"/>
        <end position="131"/>
    </location>
</feature>
<feature type="transmembrane region" description="Helical" evidence="17">
    <location>
        <begin position="386"/>
        <end position="410"/>
    </location>
</feature>
<evidence type="ECO:0000259" key="19">
    <source>
        <dbReference type="PROSITE" id="PS51098"/>
    </source>
</evidence>
<feature type="transmembrane region" description="Helical" evidence="17">
    <location>
        <begin position="213"/>
        <end position="233"/>
    </location>
</feature>
<dbReference type="SUPFAM" id="SSF55604">
    <property type="entry name" value="Glucose permease domain IIB"/>
    <property type="match status" value="1"/>
</dbReference>
<accession>A0A179ET79</accession>
<dbReference type="FunFam" id="2.70.70.10:FF:000001">
    <property type="entry name" value="PTS system glucose-specific IIA component"/>
    <property type="match status" value="1"/>
</dbReference>
<evidence type="ECO:0000256" key="6">
    <source>
        <dbReference type="ARBA" id="ARBA00022683"/>
    </source>
</evidence>
<evidence type="ECO:0000256" key="13">
    <source>
        <dbReference type="ARBA" id="ARBA00048931"/>
    </source>
</evidence>
<keyword evidence="8" id="KW-0418">Kinase</keyword>
<keyword evidence="2" id="KW-0813">Transport</keyword>
<feature type="transmembrane region" description="Helical" evidence="17">
    <location>
        <begin position="174"/>
        <end position="193"/>
    </location>
</feature>
<evidence type="ECO:0000256" key="4">
    <source>
        <dbReference type="ARBA" id="ARBA00022597"/>
    </source>
</evidence>
<keyword evidence="5" id="KW-0808">Transferase</keyword>
<evidence type="ECO:0000256" key="8">
    <source>
        <dbReference type="ARBA" id="ARBA00022777"/>
    </source>
</evidence>
<dbReference type="PROSITE" id="PS51098">
    <property type="entry name" value="PTS_EIIB_TYPE_1"/>
    <property type="match status" value="1"/>
</dbReference>
<evidence type="ECO:0000256" key="7">
    <source>
        <dbReference type="ARBA" id="ARBA00022692"/>
    </source>
</evidence>
<feature type="transmembrane region" description="Helical" evidence="17">
    <location>
        <begin position="245"/>
        <end position="270"/>
    </location>
</feature>
<keyword evidence="9 17" id="KW-1133">Transmembrane helix</keyword>
<dbReference type="GO" id="GO:0015771">
    <property type="term" value="P:trehalose transport"/>
    <property type="evidence" value="ECO:0007669"/>
    <property type="project" value="TreeGrafter"/>
</dbReference>
<dbReference type="InterPro" id="IPR003352">
    <property type="entry name" value="PTS_EIIC"/>
</dbReference>
<keyword evidence="6" id="KW-0598">Phosphotransferase system</keyword>
<dbReference type="InterPro" id="IPR001996">
    <property type="entry name" value="PTS_IIB_1"/>
</dbReference>
<feature type="active site" description="Phosphocysteine intermediate; for EIIB activity" evidence="16">
    <location>
        <position position="27"/>
    </location>
</feature>
<dbReference type="Proteomes" id="UP000078516">
    <property type="component" value="Unassembled WGS sequence"/>
</dbReference>
<dbReference type="PANTHER" id="PTHR30175">
    <property type="entry name" value="PHOSPHOTRANSFERASE SYSTEM TRANSPORT PROTEIN"/>
    <property type="match status" value="1"/>
</dbReference>
<comment type="subcellular location">
    <subcellularLocation>
        <location evidence="1">Cell membrane</location>
        <topology evidence="1">Multi-pass membrane protein</topology>
    </subcellularLocation>
</comment>
<dbReference type="GO" id="GO:0005886">
    <property type="term" value="C:plasma membrane"/>
    <property type="evidence" value="ECO:0007669"/>
    <property type="project" value="UniProtKB-SubCell"/>
</dbReference>
<proteinExistence type="predicted"/>
<dbReference type="InterPro" id="IPR001127">
    <property type="entry name" value="PTS_EIIA_1_perm"/>
</dbReference>
<dbReference type="Pfam" id="PF02378">
    <property type="entry name" value="PTS_EIIC"/>
    <property type="match status" value="1"/>
</dbReference>
<feature type="transmembrane region" description="Helical" evidence="17">
    <location>
        <begin position="430"/>
        <end position="454"/>
    </location>
</feature>
<feature type="transmembrane region" description="Helical" evidence="17">
    <location>
        <begin position="360"/>
        <end position="379"/>
    </location>
</feature>
<evidence type="ECO:0000256" key="10">
    <source>
        <dbReference type="ARBA" id="ARBA00023136"/>
    </source>
</evidence>
<organism evidence="22 23">
    <name type="scientific">Enterococcus thailandicus</name>
    <dbReference type="NCBI Taxonomy" id="417368"/>
    <lineage>
        <taxon>Bacteria</taxon>
        <taxon>Bacillati</taxon>
        <taxon>Bacillota</taxon>
        <taxon>Bacilli</taxon>
        <taxon>Lactobacillales</taxon>
        <taxon>Enterococcaceae</taxon>
        <taxon>Enterococcus</taxon>
    </lineage>
</organism>
<evidence type="ECO:0000256" key="16">
    <source>
        <dbReference type="PROSITE-ProRule" id="PRU00421"/>
    </source>
</evidence>
<evidence type="ECO:0000256" key="17">
    <source>
        <dbReference type="SAM" id="Phobius"/>
    </source>
</evidence>
<evidence type="ECO:0000256" key="2">
    <source>
        <dbReference type="ARBA" id="ARBA00022448"/>
    </source>
</evidence>
<dbReference type="GO" id="GO:0009401">
    <property type="term" value="P:phosphoenolpyruvate-dependent sugar phosphotransferase system"/>
    <property type="evidence" value="ECO:0007669"/>
    <property type="project" value="UniProtKB-KW"/>
</dbReference>
<evidence type="ECO:0000256" key="12">
    <source>
        <dbReference type="ARBA" id="ARBA00045139"/>
    </source>
</evidence>
<dbReference type="InterPro" id="IPR011055">
    <property type="entry name" value="Dup_hybrid_motif"/>
</dbReference>
<evidence type="ECO:0000256" key="1">
    <source>
        <dbReference type="ARBA" id="ARBA00004651"/>
    </source>
</evidence>
<dbReference type="CDD" id="cd00212">
    <property type="entry name" value="PTS_IIB_glc"/>
    <property type="match status" value="1"/>
</dbReference>
<dbReference type="RefSeq" id="WP_067482085.1">
    <property type="nucleotide sequence ID" value="NZ_BJUG01000002.1"/>
</dbReference>
<evidence type="ECO:0000256" key="9">
    <source>
        <dbReference type="ARBA" id="ARBA00022989"/>
    </source>
</evidence>
<dbReference type="EMBL" id="LWMN01000010">
    <property type="protein sequence ID" value="OAQ56426.1"/>
    <property type="molecule type" value="Genomic_DNA"/>
</dbReference>
<dbReference type="Proteomes" id="UP000321361">
    <property type="component" value="Unassembled WGS sequence"/>
</dbReference>
<dbReference type="PROSITE" id="PS51103">
    <property type="entry name" value="PTS_EIIC_TYPE_1"/>
    <property type="match status" value="1"/>
</dbReference>
<dbReference type="Gene3D" id="3.30.1360.60">
    <property type="entry name" value="Glucose permease domain IIB"/>
    <property type="match status" value="1"/>
</dbReference>
<evidence type="ECO:0000256" key="11">
    <source>
        <dbReference type="ARBA" id="ARBA00044053"/>
    </source>
</evidence>
<dbReference type="AlphaFoldDB" id="A0A179ET79"/>
<keyword evidence="4" id="KW-0762">Sugar transport</keyword>
<dbReference type="PROSITE" id="PS00371">
    <property type="entry name" value="PTS_EIIA_TYPE_1_HIS"/>
    <property type="match status" value="1"/>
</dbReference>
<dbReference type="Pfam" id="PF00358">
    <property type="entry name" value="PTS_EIIA_1"/>
    <property type="match status" value="1"/>
</dbReference>
<evidence type="ECO:0000313" key="22">
    <source>
        <dbReference type="EMBL" id="OAQ56426.1"/>
    </source>
</evidence>
<dbReference type="EC" id="2.7.1.211" evidence="11"/>
<feature type="domain" description="PTS EIIC type-1" evidence="20">
    <location>
        <begin position="102"/>
        <end position="468"/>
    </location>
</feature>
<sequence length="632" mass="67148">MGKYEQLAQDIVKEVGGKENVNSLTNCITRLRFKLKDESKANTDVLKNMDGVVTVMQSGGQYQVVIGNHVPDVRKDVDAVLGLLEEKTDSGPKGNLFDQFVDIISSIFQPILAPLSAAGMLKGVAAILSFALGPEFAATPTYAVVNAMGDGLFLLLPIFIGFTAMKRFGGSPFLGMMIAASMVYTGFIDGSLTSQFAESGGLNFFGIPFSLPAAGYGSSVMPIIASTAFAAFLEKQLRKVIPDVVKLFLVPFFTALITVPLMFIVIGPIMNAASEALGSGLIAIQTFNPIIFGAILGFTWQVLVMFGLHWALIPFAIIALSQGQPTALLTPSGSVSFAQTGAVLAVMLKTQNAKLKELSVPAFISGIFGVTEPAIYGITLPKKKPFWASCVVGAFTGGTAMALGLQAYQMGGLGIFRYTGAISPDGDIKFAIYSMILDAVALVAGFGLAWVIGFKDDEPTIAMSKEEAKGSFTVQKKKVAKQEIFSPITGNILPLSQAKDAAFAEGIMGKGVVIEPTVGEVVAPFDGTIMTLFPTNHAIGIISDDGMELLIHIGIDTIQLEGKHFEVFVKQGDTVKKGDKLVRFDIQAIEEEGYSTQVPIIVTNTPDYADIIVTDENEVQQGTLVSTAILAN</sequence>
<name>A0A179ET79_ENTTH</name>
<dbReference type="PROSITE" id="PS01035">
    <property type="entry name" value="PTS_EIIB_TYPE_1_CYS"/>
    <property type="match status" value="1"/>
</dbReference>
<reference evidence="21 24" key="2">
    <citation type="submission" date="2019-07" db="EMBL/GenBank/DDBJ databases">
        <title>Whole genome shotgun sequence of Enterococcus thailandicus NBRC 101867.</title>
        <authorList>
            <person name="Hosoyama A."/>
            <person name="Uohara A."/>
            <person name="Ohji S."/>
            <person name="Ichikawa N."/>
        </authorList>
    </citation>
    <scope>NUCLEOTIDE SEQUENCE [LARGE SCALE GENOMIC DNA]</scope>
    <source>
        <strain evidence="21 24">NBRC 101867</strain>
    </source>
</reference>
<dbReference type="GeneID" id="77487303"/>
<dbReference type="NCBIfam" id="TIGR00830">
    <property type="entry name" value="PTBA"/>
    <property type="match status" value="1"/>
</dbReference>
<evidence type="ECO:0000256" key="15">
    <source>
        <dbReference type="ARBA" id="ARBA00081008"/>
    </source>
</evidence>
<dbReference type="PANTHER" id="PTHR30175:SF1">
    <property type="entry name" value="PTS SYSTEM ARBUTIN-, CELLOBIOSE-, AND SALICIN-SPECIFIC EIIBC COMPONENT-RELATED"/>
    <property type="match status" value="1"/>
</dbReference>
<dbReference type="InterPro" id="IPR018113">
    <property type="entry name" value="PTrfase_EIIB_Cys"/>
</dbReference>
<dbReference type="InterPro" id="IPR050558">
    <property type="entry name" value="PTS_Sugar-Specific_Components"/>
</dbReference>
<keyword evidence="10 17" id="KW-0472">Membrane</keyword>
<dbReference type="InterPro" id="IPR011297">
    <property type="entry name" value="PTS_IIABC_b_glu"/>
</dbReference>
<reference evidence="22 23" key="1">
    <citation type="submission" date="2016-04" db="EMBL/GenBank/DDBJ databases">
        <title>Draft genome of an Enterococcus thailandicus strain isolated from bovine feces.</title>
        <authorList>
            <person name="Beukers A.G."/>
            <person name="Zaheer R."/>
            <person name="Goji N."/>
            <person name="Cook S.R."/>
            <person name="Amoako K."/>
            <person name="Chaves A.V."/>
            <person name="Ward M.P."/>
            <person name="Mcallister T.A."/>
        </authorList>
    </citation>
    <scope>NUCLEOTIDE SEQUENCE [LARGE SCALE GENOMIC DNA]</scope>
    <source>
        <strain evidence="22 23">F0711D 46</strain>
    </source>
</reference>
<evidence type="ECO:0000259" key="18">
    <source>
        <dbReference type="PROSITE" id="PS51093"/>
    </source>
</evidence>
<evidence type="ECO:0000313" key="24">
    <source>
        <dbReference type="Proteomes" id="UP000321361"/>
    </source>
</evidence>
<dbReference type="SUPFAM" id="SSF51261">
    <property type="entry name" value="Duplicated hybrid motif"/>
    <property type="match status" value="1"/>
</dbReference>
<dbReference type="OrthoDB" id="9769191at2"/>
<keyword evidence="23" id="KW-1185">Reference proteome</keyword>
<evidence type="ECO:0000256" key="3">
    <source>
        <dbReference type="ARBA" id="ARBA00022475"/>
    </source>
</evidence>
<dbReference type="NCBIfam" id="TIGR01995">
    <property type="entry name" value="PTS-II-ABC-beta"/>
    <property type="match status" value="1"/>
</dbReference>
<gene>
    <name evidence="21" type="primary">ptbA</name>
    <name evidence="22" type="ORF">A6E74_03170</name>
    <name evidence="21" type="ORF">ETH01_05080</name>
</gene>
<dbReference type="PROSITE" id="PS51093">
    <property type="entry name" value="PTS_EIIA_TYPE_1"/>
    <property type="match status" value="1"/>
</dbReference>
<comment type="catalytic activity">
    <reaction evidence="13">
        <text>N(pros)-phospho-L-histidyl-[protein](out) + sucrose = sucrose 6(G)-phosphate(in) + L-histidyl-[protein]</text>
        <dbReference type="Rhea" id="RHEA:49236"/>
        <dbReference type="Rhea" id="RHEA-COMP:9745"/>
        <dbReference type="Rhea" id="RHEA-COMP:9746"/>
        <dbReference type="ChEBI" id="CHEBI:17992"/>
        <dbReference type="ChEBI" id="CHEBI:29979"/>
        <dbReference type="ChEBI" id="CHEBI:64837"/>
        <dbReference type="ChEBI" id="CHEBI:91002"/>
        <dbReference type="EC" id="2.7.1.211"/>
    </reaction>
</comment>
<comment type="caution">
    <text evidence="22">The sequence shown here is derived from an EMBL/GenBank/DDBJ whole genome shotgun (WGS) entry which is preliminary data.</text>
</comment>
<dbReference type="KEGG" id="eth:CK496_06575"/>
<feature type="domain" description="PTS EIIB type-1" evidence="19">
    <location>
        <begin position="5"/>
        <end position="87"/>
    </location>
</feature>
<evidence type="ECO:0000256" key="5">
    <source>
        <dbReference type="ARBA" id="ARBA00022679"/>
    </source>
</evidence>
<feature type="domain" description="PTS EIIA type-1" evidence="18">
    <location>
        <begin position="500"/>
        <end position="604"/>
    </location>
</feature>
<comment type="function">
    <text evidence="12">The phosphoenolpyruvate-dependent sugar phosphotransferase system (sugar PTS), a major carbohydrate active transport system, catalyzes the phosphorylation of incoming sugar substrates concomitantly with their translocation across the cell membrane. This system is involved in sucrose transport.</text>
</comment>
<dbReference type="GO" id="GO:0016301">
    <property type="term" value="F:kinase activity"/>
    <property type="evidence" value="ECO:0007669"/>
    <property type="project" value="UniProtKB-KW"/>
</dbReference>
<dbReference type="FunFam" id="3.30.1360.60:FF:000001">
    <property type="entry name" value="PTS system glucose-specific IIBC component PtsG"/>
    <property type="match status" value="1"/>
</dbReference>
<dbReference type="GO" id="GO:0090589">
    <property type="term" value="F:protein-phosphocysteine-trehalose phosphotransferase system transporter activity"/>
    <property type="evidence" value="ECO:0007669"/>
    <property type="project" value="TreeGrafter"/>
</dbReference>
<dbReference type="Pfam" id="PF00367">
    <property type="entry name" value="PTS_EIIB"/>
    <property type="match status" value="1"/>
</dbReference>
<evidence type="ECO:0000313" key="23">
    <source>
        <dbReference type="Proteomes" id="UP000078516"/>
    </source>
</evidence>
<dbReference type="GO" id="GO:0008982">
    <property type="term" value="F:protein-N(PI)-phosphohistidine-sugar phosphotransferase activity"/>
    <property type="evidence" value="ECO:0007669"/>
    <property type="project" value="InterPro"/>
</dbReference>
<evidence type="ECO:0000313" key="21">
    <source>
        <dbReference type="EMBL" id="GEK36221.1"/>
    </source>
</evidence>
<dbReference type="EMBL" id="BJUG01000002">
    <property type="protein sequence ID" value="GEK36221.1"/>
    <property type="molecule type" value="Genomic_DNA"/>
</dbReference>
<evidence type="ECO:0000259" key="20">
    <source>
        <dbReference type="PROSITE" id="PS51103"/>
    </source>
</evidence>
<evidence type="ECO:0000256" key="14">
    <source>
        <dbReference type="ARBA" id="ARBA00074554"/>
    </source>
</evidence>